<proteinExistence type="predicted"/>
<feature type="chain" id="PRO_5039169026" evidence="2">
    <location>
        <begin position="21"/>
        <end position="76"/>
    </location>
</feature>
<evidence type="ECO:0000313" key="3">
    <source>
        <dbReference type="EMBL" id="SCX32917.1"/>
    </source>
</evidence>
<keyword evidence="2" id="KW-0732">Signal</keyword>
<protein>
    <submittedName>
        <fullName evidence="3">Uncharacterized protein</fullName>
    </submittedName>
</protein>
<name>A0A1G4X0D7_9MYCO</name>
<feature type="signal peptide" evidence="2">
    <location>
        <begin position="1"/>
        <end position="20"/>
    </location>
</feature>
<dbReference type="EMBL" id="FMUB01000016">
    <property type="protein sequence ID" value="SCX32917.1"/>
    <property type="molecule type" value="Genomic_DNA"/>
</dbReference>
<dbReference type="Proteomes" id="UP000199707">
    <property type="component" value="Unassembled WGS sequence"/>
</dbReference>
<dbReference type="RefSeq" id="WP_090363917.1">
    <property type="nucleotide sequence ID" value="NZ_FMUB01000016.1"/>
</dbReference>
<sequence>MIARRLAAVGLSLAALVAIAWPVHPATQAHTPSAPPAGRSMTFADLSVMVTGGTPVGVRPDADPLRVMAGQTQINP</sequence>
<feature type="region of interest" description="Disordered" evidence="1">
    <location>
        <begin position="55"/>
        <end position="76"/>
    </location>
</feature>
<reference evidence="4" key="1">
    <citation type="submission" date="2016-10" db="EMBL/GenBank/DDBJ databases">
        <authorList>
            <person name="Varghese N."/>
            <person name="Submissions S."/>
        </authorList>
    </citation>
    <scope>NUCLEOTIDE SEQUENCE [LARGE SCALE GENOMIC DNA]</scope>
    <source>
        <strain evidence="4">UNC267MFSha1.1M11</strain>
    </source>
</reference>
<evidence type="ECO:0000256" key="2">
    <source>
        <dbReference type="SAM" id="SignalP"/>
    </source>
</evidence>
<organism evidence="3 4">
    <name type="scientific">Mycolicibacterium fluoranthenivorans</name>
    <dbReference type="NCBI Taxonomy" id="258505"/>
    <lineage>
        <taxon>Bacteria</taxon>
        <taxon>Bacillati</taxon>
        <taxon>Actinomycetota</taxon>
        <taxon>Actinomycetes</taxon>
        <taxon>Mycobacteriales</taxon>
        <taxon>Mycobacteriaceae</taxon>
        <taxon>Mycolicibacterium</taxon>
    </lineage>
</organism>
<accession>A0A1G4X0D7</accession>
<dbReference type="AlphaFoldDB" id="A0A1G4X0D7"/>
<dbReference type="STRING" id="1502745.SAMN02799620_05740"/>
<gene>
    <name evidence="3" type="ORF">SAMN02799620_05740</name>
</gene>
<evidence type="ECO:0000313" key="4">
    <source>
        <dbReference type="Proteomes" id="UP000199707"/>
    </source>
</evidence>
<evidence type="ECO:0000256" key="1">
    <source>
        <dbReference type="SAM" id="MobiDB-lite"/>
    </source>
</evidence>